<dbReference type="EMBL" id="BJOC01000048">
    <property type="protein sequence ID" value="GED23760.1"/>
    <property type="molecule type" value="Genomic_DNA"/>
</dbReference>
<organism evidence="11 12">
    <name type="scientific">Halomonas halmophila</name>
    <dbReference type="NCBI Taxonomy" id="252"/>
    <lineage>
        <taxon>Bacteria</taxon>
        <taxon>Pseudomonadati</taxon>
        <taxon>Pseudomonadota</taxon>
        <taxon>Gammaproteobacteria</taxon>
        <taxon>Oceanospirillales</taxon>
        <taxon>Halomonadaceae</taxon>
        <taxon>Halomonas</taxon>
    </lineage>
</organism>
<dbReference type="InterPro" id="IPR032677">
    <property type="entry name" value="GTP_cyclohydro_II"/>
</dbReference>
<keyword evidence="5 9" id="KW-0378">Hydrolase</keyword>
<dbReference type="UniPathway" id="UPA00275">
    <property type="reaction ID" value="UER00400"/>
</dbReference>
<evidence type="ECO:0000256" key="7">
    <source>
        <dbReference type="ARBA" id="ARBA00023134"/>
    </source>
</evidence>
<comment type="caution">
    <text evidence="11">The sequence shown here is derived from an EMBL/GenBank/DDBJ whole genome shotgun (WGS) entry which is preliminary data.</text>
</comment>
<feature type="binding site" evidence="9">
    <location>
        <position position="225"/>
    </location>
    <ligand>
        <name>Zn(2+)</name>
        <dbReference type="ChEBI" id="CHEBI:29105"/>
        <note>catalytic</note>
    </ligand>
</feature>
<dbReference type="AlphaFoldDB" id="A0A4Y4F802"/>
<dbReference type="OrthoDB" id="9793111at2"/>
<evidence type="ECO:0000256" key="6">
    <source>
        <dbReference type="ARBA" id="ARBA00022833"/>
    </source>
</evidence>
<feature type="binding site" evidence="9">
    <location>
        <begin position="250"/>
        <end position="252"/>
    </location>
    <ligand>
        <name>GTP</name>
        <dbReference type="ChEBI" id="CHEBI:37565"/>
    </ligand>
</feature>
<accession>A0A4Y4F802</accession>
<gene>
    <name evidence="11" type="primary">ribA_2</name>
    <name evidence="9" type="synonym">ribA</name>
    <name evidence="11" type="ORF">HHA01_27370</name>
</gene>
<dbReference type="GO" id="GO:0008270">
    <property type="term" value="F:zinc ion binding"/>
    <property type="evidence" value="ECO:0007669"/>
    <property type="project" value="UniProtKB-UniRule"/>
</dbReference>
<dbReference type="HAMAP" id="MF_00179">
    <property type="entry name" value="RibA"/>
    <property type="match status" value="1"/>
</dbReference>
<evidence type="ECO:0000256" key="2">
    <source>
        <dbReference type="ARBA" id="ARBA00022619"/>
    </source>
</evidence>
<evidence type="ECO:0000256" key="8">
    <source>
        <dbReference type="ARBA" id="ARBA00049295"/>
    </source>
</evidence>
<comment type="catalytic activity">
    <reaction evidence="8 9">
        <text>GTP + 4 H2O = 2,5-diamino-6-hydroxy-4-(5-phosphoribosylamino)-pyrimidine + formate + 2 phosphate + 3 H(+)</text>
        <dbReference type="Rhea" id="RHEA:23704"/>
        <dbReference type="ChEBI" id="CHEBI:15377"/>
        <dbReference type="ChEBI" id="CHEBI:15378"/>
        <dbReference type="ChEBI" id="CHEBI:15740"/>
        <dbReference type="ChEBI" id="CHEBI:37565"/>
        <dbReference type="ChEBI" id="CHEBI:43474"/>
        <dbReference type="ChEBI" id="CHEBI:58614"/>
        <dbReference type="EC" id="3.5.4.25"/>
    </reaction>
</comment>
<dbReference type="CDD" id="cd00641">
    <property type="entry name" value="GTP_cyclohydro2"/>
    <property type="match status" value="1"/>
</dbReference>
<dbReference type="GO" id="GO:0009231">
    <property type="term" value="P:riboflavin biosynthetic process"/>
    <property type="evidence" value="ECO:0007669"/>
    <property type="project" value="UniProtKB-UniRule"/>
</dbReference>
<evidence type="ECO:0000256" key="4">
    <source>
        <dbReference type="ARBA" id="ARBA00022741"/>
    </source>
</evidence>
<evidence type="ECO:0000259" key="10">
    <source>
        <dbReference type="Pfam" id="PF00925"/>
    </source>
</evidence>
<feature type="binding site" evidence="9">
    <location>
        <position position="228"/>
    </location>
    <ligand>
        <name>GTP</name>
        <dbReference type="ChEBI" id="CHEBI:37565"/>
    </ligand>
</feature>
<dbReference type="RefSeq" id="WP_141321734.1">
    <property type="nucleotide sequence ID" value="NZ_BJOC01000048.1"/>
</dbReference>
<evidence type="ECO:0000256" key="1">
    <source>
        <dbReference type="ARBA" id="ARBA00004853"/>
    </source>
</evidence>
<feature type="binding site" evidence="9">
    <location>
        <begin position="207"/>
        <end position="211"/>
    </location>
    <ligand>
        <name>GTP</name>
        <dbReference type="ChEBI" id="CHEBI:37565"/>
    </ligand>
</feature>
<keyword evidence="3 9" id="KW-0479">Metal-binding</keyword>
<feature type="binding site" evidence="9">
    <location>
        <position position="312"/>
    </location>
    <ligand>
        <name>GTP</name>
        <dbReference type="ChEBI" id="CHEBI:37565"/>
    </ligand>
</feature>
<dbReference type="PANTHER" id="PTHR21327">
    <property type="entry name" value="GTP CYCLOHYDROLASE II-RELATED"/>
    <property type="match status" value="1"/>
</dbReference>
<evidence type="ECO:0000256" key="9">
    <source>
        <dbReference type="HAMAP-Rule" id="MF_00179"/>
    </source>
</evidence>
<dbReference type="GO" id="GO:0003935">
    <property type="term" value="F:GTP cyclohydrolase II activity"/>
    <property type="evidence" value="ECO:0007669"/>
    <property type="project" value="UniProtKB-UniRule"/>
</dbReference>
<reference evidence="11 12" key="1">
    <citation type="submission" date="2019-06" db="EMBL/GenBank/DDBJ databases">
        <title>Whole genome shotgun sequence of Halomonas halmophila NBRC 15537.</title>
        <authorList>
            <person name="Hosoyama A."/>
            <person name="Uohara A."/>
            <person name="Ohji S."/>
            <person name="Ichikawa N."/>
        </authorList>
    </citation>
    <scope>NUCLEOTIDE SEQUENCE [LARGE SCALE GENOMIC DNA]</scope>
    <source>
        <strain evidence="11 12">NBRC 15537</strain>
    </source>
</reference>
<feature type="active site" description="Proton acceptor" evidence="9">
    <location>
        <position position="284"/>
    </location>
</feature>
<keyword evidence="2 9" id="KW-0686">Riboflavin biosynthesis</keyword>
<keyword evidence="7 9" id="KW-0342">GTP-binding</keyword>
<dbReference type="SUPFAM" id="SSF142695">
    <property type="entry name" value="RibA-like"/>
    <property type="match status" value="1"/>
</dbReference>
<evidence type="ECO:0000256" key="3">
    <source>
        <dbReference type="ARBA" id="ARBA00022723"/>
    </source>
</evidence>
<dbReference type="Pfam" id="PF00925">
    <property type="entry name" value="GTP_cyclohydro2"/>
    <property type="match status" value="1"/>
</dbReference>
<evidence type="ECO:0000256" key="5">
    <source>
        <dbReference type="ARBA" id="ARBA00022801"/>
    </source>
</evidence>
<proteinExistence type="inferred from homology"/>
<dbReference type="Proteomes" id="UP000319812">
    <property type="component" value="Unassembled WGS sequence"/>
</dbReference>
<dbReference type="EC" id="3.5.4.25" evidence="9"/>
<dbReference type="InterPro" id="IPR000926">
    <property type="entry name" value="RibA"/>
</dbReference>
<evidence type="ECO:0000313" key="12">
    <source>
        <dbReference type="Proteomes" id="UP000319812"/>
    </source>
</evidence>
<keyword evidence="12" id="KW-1185">Reference proteome</keyword>
<feature type="binding site" evidence="9">
    <location>
        <position position="223"/>
    </location>
    <ligand>
        <name>Zn(2+)</name>
        <dbReference type="ChEBI" id="CHEBI:29105"/>
        <note>catalytic</note>
    </ligand>
</feature>
<dbReference type="GO" id="GO:0005525">
    <property type="term" value="F:GTP binding"/>
    <property type="evidence" value="ECO:0007669"/>
    <property type="project" value="UniProtKB-KW"/>
</dbReference>
<dbReference type="InterPro" id="IPR036144">
    <property type="entry name" value="RibA-like_sf"/>
</dbReference>
<dbReference type="PANTHER" id="PTHR21327:SF18">
    <property type="entry name" value="3,4-DIHYDROXY-2-BUTANONE 4-PHOSPHATE SYNTHASE"/>
    <property type="match status" value="1"/>
</dbReference>
<keyword evidence="4 9" id="KW-0547">Nucleotide-binding</keyword>
<dbReference type="NCBIfam" id="NF001591">
    <property type="entry name" value="PRK00393.1"/>
    <property type="match status" value="1"/>
</dbReference>
<feature type="binding site" evidence="9">
    <location>
        <position position="307"/>
    </location>
    <ligand>
        <name>GTP</name>
        <dbReference type="ChEBI" id="CHEBI:37565"/>
    </ligand>
</feature>
<dbReference type="GO" id="GO:0005829">
    <property type="term" value="C:cytosol"/>
    <property type="evidence" value="ECO:0007669"/>
    <property type="project" value="TreeGrafter"/>
</dbReference>
<name>A0A4Y4F802_9GAMM</name>
<feature type="binding site" evidence="9">
    <location>
        <position position="272"/>
    </location>
    <ligand>
        <name>GTP</name>
        <dbReference type="ChEBI" id="CHEBI:37565"/>
    </ligand>
</feature>
<comment type="similarity">
    <text evidence="9">Belongs to the GTP cyclohydrolase II family.</text>
</comment>
<comment type="cofactor">
    <cofactor evidence="9">
        <name>Zn(2+)</name>
        <dbReference type="ChEBI" id="CHEBI:29105"/>
    </cofactor>
    <text evidence="9">Binds 1 zinc ion per subunit.</text>
</comment>
<feature type="active site" description="Nucleophile" evidence="9">
    <location>
        <position position="286"/>
    </location>
</feature>
<protein>
    <recommendedName>
        <fullName evidence="9">GTP cyclohydrolase-2</fullName>
        <ecNumber evidence="9">3.5.4.25</ecNumber>
    </recommendedName>
    <alternativeName>
        <fullName evidence="9">GTP cyclohydrolase II</fullName>
    </alternativeName>
</protein>
<feature type="domain" description="GTP cyclohydrolase II" evidence="10">
    <location>
        <begin position="162"/>
        <end position="326"/>
    </location>
</feature>
<dbReference type="Gene3D" id="3.40.50.10990">
    <property type="entry name" value="GTP cyclohydrolase II"/>
    <property type="match status" value="1"/>
</dbReference>
<comment type="function">
    <text evidence="9">Catalyzes the conversion of GTP to 2,5-diamino-6-ribosylamino-4(3H)-pyrimidinone 5'-phosphate (DARP), formate and pyrophosphate.</text>
</comment>
<sequence length="362" mass="38857">MYQLERAIFDLRRGVPVLLTDGEGDCLVRPVEGQHEGALSTLLERCGATPRLVVTRHRLEALGHEAPSDAVSLVLAGAPSSWDLMAGELPAYEAMLSATTAERTALGMLRRGSLIPAAVAAAPRQECRDELARLVASGTLLSLDAVQAGEALSRLGHEVVRVSEAAVPLADAEVTRFMLFREADGMREHLAVVIGEPAEWPEPVPIRLHSACLTGDLFASLLCDCGEQLRNAVAGIHELGGGVLLYLDQEGRDIGMANKLRAIGLQELGLDTLDADGCLGFGHDERRYAAAVAMLQDLGIERVQLLTNNPRKISALAESGIEVVKRQGVYGRVTPQNRAYLTTKAGRSGHWLEPLLDQDDSA</sequence>
<feature type="binding site" evidence="9">
    <location>
        <position position="212"/>
    </location>
    <ligand>
        <name>Zn(2+)</name>
        <dbReference type="ChEBI" id="CHEBI:29105"/>
        <note>catalytic</note>
    </ligand>
</feature>
<keyword evidence="6 9" id="KW-0862">Zinc</keyword>
<evidence type="ECO:0000313" key="11">
    <source>
        <dbReference type="EMBL" id="GED23760.1"/>
    </source>
</evidence>
<comment type="pathway">
    <text evidence="1 9">Cofactor biosynthesis; riboflavin biosynthesis; 5-amino-6-(D-ribitylamino)uracil from GTP: step 1/4.</text>
</comment>